<dbReference type="InterPro" id="IPR053178">
    <property type="entry name" value="Osmoadaptation_assoc"/>
</dbReference>
<name>A0A6A6C1H5_ZASCE</name>
<dbReference type="EMBL" id="ML993622">
    <property type="protein sequence ID" value="KAF2160917.1"/>
    <property type="molecule type" value="Genomic_DNA"/>
</dbReference>
<dbReference type="Proteomes" id="UP000799537">
    <property type="component" value="Unassembled WGS sequence"/>
</dbReference>
<accession>A0A6A6C1H5</accession>
<reference evidence="1" key="1">
    <citation type="journal article" date="2020" name="Stud. Mycol.">
        <title>101 Dothideomycetes genomes: a test case for predicting lifestyles and emergence of pathogens.</title>
        <authorList>
            <person name="Haridas S."/>
            <person name="Albert R."/>
            <person name="Binder M."/>
            <person name="Bloem J."/>
            <person name="Labutti K."/>
            <person name="Salamov A."/>
            <person name="Andreopoulos B."/>
            <person name="Baker S."/>
            <person name="Barry K."/>
            <person name="Bills G."/>
            <person name="Bluhm B."/>
            <person name="Cannon C."/>
            <person name="Castanera R."/>
            <person name="Culley D."/>
            <person name="Daum C."/>
            <person name="Ezra D."/>
            <person name="Gonzalez J."/>
            <person name="Henrissat B."/>
            <person name="Kuo A."/>
            <person name="Liang C."/>
            <person name="Lipzen A."/>
            <person name="Lutzoni F."/>
            <person name="Magnuson J."/>
            <person name="Mondo S."/>
            <person name="Nolan M."/>
            <person name="Ohm R."/>
            <person name="Pangilinan J."/>
            <person name="Park H.-J."/>
            <person name="Ramirez L."/>
            <person name="Alfaro M."/>
            <person name="Sun H."/>
            <person name="Tritt A."/>
            <person name="Yoshinaga Y."/>
            <person name="Zwiers L.-H."/>
            <person name="Turgeon B."/>
            <person name="Goodwin S."/>
            <person name="Spatafora J."/>
            <person name="Crous P."/>
            <person name="Grigoriev I."/>
        </authorList>
    </citation>
    <scope>NUCLEOTIDE SEQUENCE</scope>
    <source>
        <strain evidence="1">ATCC 36951</strain>
    </source>
</reference>
<dbReference type="RefSeq" id="XP_033661806.1">
    <property type="nucleotide sequence ID" value="XM_033814194.1"/>
</dbReference>
<dbReference type="GeneID" id="54567466"/>
<protein>
    <recommendedName>
        <fullName evidence="3">Zn(2)-C6 fungal-type domain-containing protein</fullName>
    </recommendedName>
</protein>
<organism evidence="1 2">
    <name type="scientific">Zasmidium cellare ATCC 36951</name>
    <dbReference type="NCBI Taxonomy" id="1080233"/>
    <lineage>
        <taxon>Eukaryota</taxon>
        <taxon>Fungi</taxon>
        <taxon>Dikarya</taxon>
        <taxon>Ascomycota</taxon>
        <taxon>Pezizomycotina</taxon>
        <taxon>Dothideomycetes</taxon>
        <taxon>Dothideomycetidae</taxon>
        <taxon>Mycosphaerellales</taxon>
        <taxon>Mycosphaerellaceae</taxon>
        <taxon>Zasmidium</taxon>
    </lineage>
</organism>
<proteinExistence type="predicted"/>
<keyword evidence="2" id="KW-1185">Reference proteome</keyword>
<dbReference type="PANTHER" id="PTHR38111">
    <property type="entry name" value="ZN(2)-C6 FUNGAL-TYPE DOMAIN-CONTAINING PROTEIN-RELATED"/>
    <property type="match status" value="1"/>
</dbReference>
<evidence type="ECO:0008006" key="3">
    <source>
        <dbReference type="Google" id="ProtNLM"/>
    </source>
</evidence>
<evidence type="ECO:0000313" key="1">
    <source>
        <dbReference type="EMBL" id="KAF2160917.1"/>
    </source>
</evidence>
<evidence type="ECO:0000313" key="2">
    <source>
        <dbReference type="Proteomes" id="UP000799537"/>
    </source>
</evidence>
<gene>
    <name evidence="1" type="ORF">M409DRAFT_59446</name>
</gene>
<sequence>MLCIQRDPDQYLQCDQDWPKCWQCESSNRECPGPPRKVKFMPVRTRPPKKNKTDDAVSLAPKLDDTTQFATCPDQLTAEYIHTSSIRSTGLACLDKQETAIRAAINPCLSWSVATQLATLLDDNIECLPFFASCSYIEEVPRMLDSSPALTATIACCLDACQQTYSVPRRKRALDASLYGQALATINDALEHSSASLSTFLAVSLIARLESLLCPRQLARIPCWSIHASGISDLLRSRGVFDHNDRVAQLAVLENFGPIIADSILKDQDCFLSLPEWQQPLCLHSNIDKHDPHCLTLEVFSQLAFLPSLIAAVRRYRRSEGSAIEACEAAKLAMFMHSSLETLDRAIGGAYISRLSVGPPTWVDIDAPIWKVYQEPSQQDSRTITWHALLTIILNKALIFLKSSVDFYIEGLGNHLVEDLEAQAHRCSVRIWMLAEVARQKGVAEFYFYPEALCSTYEYTNNDNERDWIVSLMNEVISDTWLVETWTRQAVKNVSLTLAGVFD</sequence>
<dbReference type="OrthoDB" id="4314040at2759"/>
<dbReference type="AlphaFoldDB" id="A0A6A6C1H5"/>